<keyword evidence="9" id="KW-0479">Metal-binding</keyword>
<comment type="caution">
    <text evidence="14">The sequence shown here is derived from an EMBL/GenBank/DDBJ whole genome shotgun (WGS) entry which is preliminary data.</text>
</comment>
<sequence length="493" mass="54846">MVLYMRQTPMFLVSFIIWWSWWGGGVAAEPQTNLVTMGCSIINVTGVTVFRQNLNATYQNLRAQIGNQSSNHHFATGQELKGSSPAFALFQCRNYLAVNDCLACFDLAVIQLRRNCSAVSNGAHVIFDGCFLRYESTTFFDQNTYPANNVVCGNEVKNSTQLASTVQQVLTNLDIVTPRITGFFAATKTPVPNDSRHNTSSNIYAFAQCVETLSQTGCQDCLKIALRNFQLCLPNSNAKTFDFGCFMRYSTTPFFADNQTIDVYQFLQQGHSNKKKAIIGGVVGGASFILILLAIFSLYRQRSNSSKRVHRGDILAATELKGPINYRYGDLKAATKSFSQENKLGERDSCDVYKIPLNKVDFWLQVHGVPMGFFPVENAIKIGNFVGSFIKVDEQNFSVEWNPYMRVRVSIDLNRPLKRKLFLQSDKGESFCVKFRYEKLPSFCFACGVIGHAERFCPYYPDGKGKSGGFRFGPELRASKGNTSGGGGGVTNG</sequence>
<dbReference type="AlphaFoldDB" id="A0A9P0YK52"/>
<keyword evidence="2" id="KW-0945">Host-virus interaction</keyword>
<feature type="chain" id="PRO_5040305725" evidence="11">
    <location>
        <begin position="28"/>
        <end position="493"/>
    </location>
</feature>
<keyword evidence="15" id="KW-1185">Reference proteome</keyword>
<accession>A0A9P0YK52</accession>
<evidence type="ECO:0000313" key="15">
    <source>
        <dbReference type="Proteomes" id="UP001152484"/>
    </source>
</evidence>
<dbReference type="PANTHER" id="PTHR32080">
    <property type="entry name" value="ANTIFUNGAL PROTEIN GINKBILOBIN-2-LIKE"/>
    <property type="match status" value="1"/>
</dbReference>
<evidence type="ECO:0000256" key="1">
    <source>
        <dbReference type="ARBA" id="ARBA00004251"/>
    </source>
</evidence>
<evidence type="ECO:0000259" key="12">
    <source>
        <dbReference type="PROSITE" id="PS50158"/>
    </source>
</evidence>
<keyword evidence="10" id="KW-0472">Membrane</keyword>
<evidence type="ECO:0000259" key="13">
    <source>
        <dbReference type="PROSITE" id="PS51473"/>
    </source>
</evidence>
<dbReference type="PROSITE" id="PS50158">
    <property type="entry name" value="ZF_CCHC"/>
    <property type="match status" value="1"/>
</dbReference>
<evidence type="ECO:0000256" key="11">
    <source>
        <dbReference type="SAM" id="SignalP"/>
    </source>
</evidence>
<keyword evidence="6" id="KW-1015">Disulfide bond</keyword>
<dbReference type="InterPro" id="IPR001878">
    <property type="entry name" value="Znf_CCHC"/>
</dbReference>
<dbReference type="GO" id="GO:0005886">
    <property type="term" value="C:plasma membrane"/>
    <property type="evidence" value="ECO:0007669"/>
    <property type="project" value="UniProtKB-SubCell"/>
</dbReference>
<feature type="domain" description="CCHC-type" evidence="12">
    <location>
        <begin position="444"/>
        <end position="458"/>
    </location>
</feature>
<dbReference type="EMBL" id="CAMAPE010000004">
    <property type="protein sequence ID" value="CAH9062903.1"/>
    <property type="molecule type" value="Genomic_DNA"/>
</dbReference>
<dbReference type="InterPro" id="IPR002902">
    <property type="entry name" value="GNK2"/>
</dbReference>
<evidence type="ECO:0000256" key="5">
    <source>
        <dbReference type="ARBA" id="ARBA00022949"/>
    </source>
</evidence>
<keyword evidence="10" id="KW-1133">Transmembrane helix</keyword>
<evidence type="ECO:0000256" key="4">
    <source>
        <dbReference type="ARBA" id="ARBA00022737"/>
    </source>
</evidence>
<keyword evidence="9" id="KW-0862">Zinc</keyword>
<dbReference type="FunFam" id="3.30.430.20:FF:000017">
    <property type="entry name" value="Cysteine-rich receptor-like protein kinase 2"/>
    <property type="match status" value="1"/>
</dbReference>
<evidence type="ECO:0000313" key="14">
    <source>
        <dbReference type="EMBL" id="CAH9062903.1"/>
    </source>
</evidence>
<dbReference type="Pfam" id="PF01657">
    <property type="entry name" value="Stress-antifung"/>
    <property type="match status" value="2"/>
</dbReference>
<dbReference type="PANTHER" id="PTHR32080:SF27">
    <property type="entry name" value="OS01G0548750 PROTEIN"/>
    <property type="match status" value="1"/>
</dbReference>
<evidence type="ECO:0000256" key="7">
    <source>
        <dbReference type="ARBA" id="ARBA00024184"/>
    </source>
</evidence>
<dbReference type="InterPro" id="IPR038408">
    <property type="entry name" value="GNK2_sf"/>
</dbReference>
<dbReference type="Proteomes" id="UP001152484">
    <property type="component" value="Unassembled WGS sequence"/>
</dbReference>
<gene>
    <name evidence="14" type="ORF">CEURO_LOCUS1977</name>
</gene>
<comment type="similarity">
    <text evidence="8">Belongs to the cysteine-rich repeat secretory protein family. Plasmodesmata-located proteins (PDLD) subfamily.</text>
</comment>
<evidence type="ECO:0000256" key="10">
    <source>
        <dbReference type="SAM" id="Phobius"/>
    </source>
</evidence>
<organism evidence="14 15">
    <name type="scientific">Cuscuta europaea</name>
    <name type="common">European dodder</name>
    <dbReference type="NCBI Taxonomy" id="41803"/>
    <lineage>
        <taxon>Eukaryota</taxon>
        <taxon>Viridiplantae</taxon>
        <taxon>Streptophyta</taxon>
        <taxon>Embryophyta</taxon>
        <taxon>Tracheophyta</taxon>
        <taxon>Spermatophyta</taxon>
        <taxon>Magnoliopsida</taxon>
        <taxon>eudicotyledons</taxon>
        <taxon>Gunneridae</taxon>
        <taxon>Pentapetalae</taxon>
        <taxon>asterids</taxon>
        <taxon>lamiids</taxon>
        <taxon>Solanales</taxon>
        <taxon>Convolvulaceae</taxon>
        <taxon>Cuscuteae</taxon>
        <taxon>Cuscuta</taxon>
        <taxon>Cuscuta subgen. Cuscuta</taxon>
    </lineage>
</organism>
<feature type="signal peptide" evidence="11">
    <location>
        <begin position="1"/>
        <end position="27"/>
    </location>
</feature>
<feature type="domain" description="Gnk2-homologous" evidence="13">
    <location>
        <begin position="144"/>
        <end position="254"/>
    </location>
</feature>
<evidence type="ECO:0000256" key="9">
    <source>
        <dbReference type="PROSITE-ProRule" id="PRU00047"/>
    </source>
</evidence>
<evidence type="ECO:0000256" key="3">
    <source>
        <dbReference type="ARBA" id="ARBA00022729"/>
    </source>
</evidence>
<dbReference type="GO" id="GO:0008270">
    <property type="term" value="F:zinc ion binding"/>
    <property type="evidence" value="ECO:0007669"/>
    <property type="project" value="UniProtKB-KW"/>
</dbReference>
<proteinExistence type="inferred from homology"/>
<keyword evidence="5" id="KW-0965">Cell junction</keyword>
<dbReference type="OrthoDB" id="4062651at2759"/>
<evidence type="ECO:0000256" key="6">
    <source>
        <dbReference type="ARBA" id="ARBA00023157"/>
    </source>
</evidence>
<name>A0A9P0YK52_CUSEU</name>
<keyword evidence="9" id="KW-0863">Zinc-finger</keyword>
<dbReference type="Pfam" id="PF14392">
    <property type="entry name" value="zf-CCHC_4"/>
    <property type="match status" value="1"/>
</dbReference>
<evidence type="ECO:0000256" key="8">
    <source>
        <dbReference type="ARBA" id="ARBA00038393"/>
    </source>
</evidence>
<dbReference type="CDD" id="cd23509">
    <property type="entry name" value="Gnk2-like"/>
    <property type="match status" value="2"/>
</dbReference>
<dbReference type="InterPro" id="IPR051378">
    <property type="entry name" value="Cell2Cell_Antifungal"/>
</dbReference>
<keyword evidence="3 11" id="KW-0732">Signal</keyword>
<reference evidence="14" key="1">
    <citation type="submission" date="2022-07" db="EMBL/GenBank/DDBJ databases">
        <authorList>
            <person name="Macas J."/>
            <person name="Novak P."/>
            <person name="Neumann P."/>
        </authorList>
    </citation>
    <scope>NUCLEOTIDE SEQUENCE</scope>
</reference>
<keyword evidence="4" id="KW-0677">Repeat</keyword>
<keyword evidence="10" id="KW-0812">Transmembrane</keyword>
<comment type="subcellular location">
    <subcellularLocation>
        <location evidence="7">Cell junction</location>
        <location evidence="7">Plasmodesma</location>
    </subcellularLocation>
    <subcellularLocation>
        <location evidence="1">Cell membrane</location>
        <topology evidence="1">Single-pass type I membrane protein</topology>
    </subcellularLocation>
</comment>
<evidence type="ECO:0000256" key="2">
    <source>
        <dbReference type="ARBA" id="ARBA00022581"/>
    </source>
</evidence>
<feature type="domain" description="Gnk2-homologous" evidence="13">
    <location>
        <begin position="32"/>
        <end position="139"/>
    </location>
</feature>
<dbReference type="Gene3D" id="3.30.430.20">
    <property type="entry name" value="Gnk2 domain, C-X8-C-X2-C motif"/>
    <property type="match status" value="2"/>
</dbReference>
<dbReference type="PROSITE" id="PS51473">
    <property type="entry name" value="GNK2"/>
    <property type="match status" value="2"/>
</dbReference>
<feature type="transmembrane region" description="Helical" evidence="10">
    <location>
        <begin position="277"/>
        <end position="299"/>
    </location>
</feature>
<dbReference type="GO" id="GO:0009506">
    <property type="term" value="C:plasmodesma"/>
    <property type="evidence" value="ECO:0007669"/>
    <property type="project" value="UniProtKB-SubCell"/>
</dbReference>
<dbReference type="InterPro" id="IPR025836">
    <property type="entry name" value="Zn_knuckle_CX2CX4HX4C"/>
</dbReference>
<dbReference type="GO" id="GO:0003676">
    <property type="term" value="F:nucleic acid binding"/>
    <property type="evidence" value="ECO:0007669"/>
    <property type="project" value="InterPro"/>
</dbReference>
<protein>
    <submittedName>
        <fullName evidence="14">Uncharacterized protein</fullName>
    </submittedName>
</protein>